<feature type="region of interest" description="Disordered" evidence="1">
    <location>
        <begin position="153"/>
        <end position="202"/>
    </location>
</feature>
<name>A0AAD7MFW3_9AGAR</name>
<gene>
    <name evidence="2" type="ORF">B0H16DRAFT_1742545</name>
</gene>
<feature type="region of interest" description="Disordered" evidence="1">
    <location>
        <begin position="28"/>
        <end position="47"/>
    </location>
</feature>
<dbReference type="AlphaFoldDB" id="A0AAD7MFW3"/>
<evidence type="ECO:0000313" key="3">
    <source>
        <dbReference type="Proteomes" id="UP001215598"/>
    </source>
</evidence>
<evidence type="ECO:0000256" key="1">
    <source>
        <dbReference type="SAM" id="MobiDB-lite"/>
    </source>
</evidence>
<protein>
    <submittedName>
        <fullName evidence="2">Uncharacterized protein</fullName>
    </submittedName>
</protein>
<feature type="compositionally biased region" description="Basic and acidic residues" evidence="1">
    <location>
        <begin position="153"/>
        <end position="175"/>
    </location>
</feature>
<keyword evidence="3" id="KW-1185">Reference proteome</keyword>
<evidence type="ECO:0000313" key="2">
    <source>
        <dbReference type="EMBL" id="KAJ7714624.1"/>
    </source>
</evidence>
<reference evidence="2" key="1">
    <citation type="submission" date="2023-03" db="EMBL/GenBank/DDBJ databases">
        <title>Massive genome expansion in bonnet fungi (Mycena s.s.) driven by repeated elements and novel gene families across ecological guilds.</title>
        <authorList>
            <consortium name="Lawrence Berkeley National Laboratory"/>
            <person name="Harder C.B."/>
            <person name="Miyauchi S."/>
            <person name="Viragh M."/>
            <person name="Kuo A."/>
            <person name="Thoen E."/>
            <person name="Andreopoulos B."/>
            <person name="Lu D."/>
            <person name="Skrede I."/>
            <person name="Drula E."/>
            <person name="Henrissat B."/>
            <person name="Morin E."/>
            <person name="Kohler A."/>
            <person name="Barry K."/>
            <person name="LaButti K."/>
            <person name="Morin E."/>
            <person name="Salamov A."/>
            <person name="Lipzen A."/>
            <person name="Mereny Z."/>
            <person name="Hegedus B."/>
            <person name="Baldrian P."/>
            <person name="Stursova M."/>
            <person name="Weitz H."/>
            <person name="Taylor A."/>
            <person name="Grigoriev I.V."/>
            <person name="Nagy L.G."/>
            <person name="Martin F."/>
            <person name="Kauserud H."/>
        </authorList>
    </citation>
    <scope>NUCLEOTIDE SEQUENCE</scope>
    <source>
        <strain evidence="2">CBHHK182m</strain>
    </source>
</reference>
<dbReference type="EMBL" id="JARKIB010000322">
    <property type="protein sequence ID" value="KAJ7714624.1"/>
    <property type="molecule type" value="Genomic_DNA"/>
</dbReference>
<accession>A0AAD7MFW3</accession>
<sequence length="202" mass="22298">MWRGCPCSVARVARTLGHRQVHAPFVLSAPPKHPPAASNPSCPPPLATRSPRPHALYTIGLYRKGEILISVRLCTQCHSFALHPPRSPSQCHPPHPLLLYLAVPTDGDLVRGAAAGGTLFSAPFAWGSERGTTTSLNRSSGGVKVDKGEGLIRDRTGAERARAEQELKREKEPTRQKYRGHTAQERQLQLLREQEDEEKLER</sequence>
<proteinExistence type="predicted"/>
<organism evidence="2 3">
    <name type="scientific">Mycena metata</name>
    <dbReference type="NCBI Taxonomy" id="1033252"/>
    <lineage>
        <taxon>Eukaryota</taxon>
        <taxon>Fungi</taxon>
        <taxon>Dikarya</taxon>
        <taxon>Basidiomycota</taxon>
        <taxon>Agaricomycotina</taxon>
        <taxon>Agaricomycetes</taxon>
        <taxon>Agaricomycetidae</taxon>
        <taxon>Agaricales</taxon>
        <taxon>Marasmiineae</taxon>
        <taxon>Mycenaceae</taxon>
        <taxon>Mycena</taxon>
    </lineage>
</organism>
<comment type="caution">
    <text evidence="2">The sequence shown here is derived from an EMBL/GenBank/DDBJ whole genome shotgun (WGS) entry which is preliminary data.</text>
</comment>
<dbReference type="Proteomes" id="UP001215598">
    <property type="component" value="Unassembled WGS sequence"/>
</dbReference>